<proteinExistence type="predicted"/>
<dbReference type="GeneID" id="11470565"/>
<feature type="region of interest" description="Disordered" evidence="1">
    <location>
        <begin position="206"/>
        <end position="246"/>
    </location>
</feature>
<feature type="region of interest" description="Disordered" evidence="1">
    <location>
        <begin position="264"/>
        <end position="346"/>
    </location>
</feature>
<dbReference type="HOGENOM" id="CLU_801753_0_0_1"/>
<sequence length="346" mass="38775">MNIKTENSKCFYVKIFEHGEVFKTLGVYTEESDLLIDTRNKLIGVDGRETKWDLDSKPFLDFIHERYESPDVIYRDWLVIERCGRWVLEETDYTDAHHPSKMLTELREYDLPQIGSYDLPHLPSDHAWTLRCVIADLARMWRLSEDKCALLKEELSKTKKASIALINSKKAKIRQLSAAIESKGYSPSPSPPSADLPDSSIMHKFASTDTSSSAPRIEASPHPSPKLLKSNFETPRIPQPDDFEFRGINKSISPLKYQLDLSATTTPTTHPDLASPHAPTSPPPPQTPTNNTSLQPAVSIHPKIIHTSSTTHLTKPTSHSLAPYHPPDAVTDPVTESETASDTETE</sequence>
<protein>
    <submittedName>
        <fullName evidence="2">Uncharacterized protein</fullName>
    </submittedName>
</protein>
<gene>
    <name evidence="2" type="ordered locus">Ecym_2234</name>
</gene>
<dbReference type="AlphaFoldDB" id="G8JP76"/>
<dbReference type="Proteomes" id="UP000006790">
    <property type="component" value="Chromosome 2"/>
</dbReference>
<feature type="compositionally biased region" description="Polar residues" evidence="1">
    <location>
        <begin position="306"/>
        <end position="320"/>
    </location>
</feature>
<dbReference type="RefSeq" id="XP_003644798.1">
    <property type="nucleotide sequence ID" value="XM_003644750.1"/>
</dbReference>
<evidence type="ECO:0000313" key="2">
    <source>
        <dbReference type="EMBL" id="AET37981.1"/>
    </source>
</evidence>
<feature type="region of interest" description="Disordered" evidence="1">
    <location>
        <begin position="181"/>
        <end position="200"/>
    </location>
</feature>
<organism evidence="2 3">
    <name type="scientific">Eremothecium cymbalariae (strain CBS 270.75 / DBVPG 7215 / KCTC 17166 / NRRL Y-17582)</name>
    <name type="common">Yeast</name>
    <dbReference type="NCBI Taxonomy" id="931890"/>
    <lineage>
        <taxon>Eukaryota</taxon>
        <taxon>Fungi</taxon>
        <taxon>Dikarya</taxon>
        <taxon>Ascomycota</taxon>
        <taxon>Saccharomycotina</taxon>
        <taxon>Saccharomycetes</taxon>
        <taxon>Saccharomycetales</taxon>
        <taxon>Saccharomycetaceae</taxon>
        <taxon>Eremothecium</taxon>
    </lineage>
</organism>
<evidence type="ECO:0000313" key="3">
    <source>
        <dbReference type="Proteomes" id="UP000006790"/>
    </source>
</evidence>
<evidence type="ECO:0000256" key="1">
    <source>
        <dbReference type="SAM" id="MobiDB-lite"/>
    </source>
</evidence>
<name>G8JP76_ERECY</name>
<dbReference type="EMBL" id="CP002498">
    <property type="protein sequence ID" value="AET37981.1"/>
    <property type="molecule type" value="Genomic_DNA"/>
</dbReference>
<keyword evidence="3" id="KW-1185">Reference proteome</keyword>
<dbReference type="KEGG" id="erc:Ecym_2234"/>
<reference evidence="3" key="1">
    <citation type="journal article" date="2012" name="G3 (Bethesda)">
        <title>Pichia sorbitophila, an interspecies yeast hybrid reveals early steps of genome resolution following polyploidization.</title>
        <authorList>
            <person name="Leh Louis V."/>
            <person name="Despons L."/>
            <person name="Friedrich A."/>
            <person name="Martin T."/>
            <person name="Durrens P."/>
            <person name="Casaregola S."/>
            <person name="Neuveglise C."/>
            <person name="Fairhead C."/>
            <person name="Marck C."/>
            <person name="Cruz J.A."/>
            <person name="Straub M.L."/>
            <person name="Kugler V."/>
            <person name="Sacerdot C."/>
            <person name="Uzunov Z."/>
            <person name="Thierry A."/>
            <person name="Weiss S."/>
            <person name="Bleykasten C."/>
            <person name="De Montigny J."/>
            <person name="Jacques N."/>
            <person name="Jung P."/>
            <person name="Lemaire M."/>
            <person name="Mallet S."/>
            <person name="Morel G."/>
            <person name="Richard G.F."/>
            <person name="Sarkar A."/>
            <person name="Savel G."/>
            <person name="Schacherer J."/>
            <person name="Seret M.L."/>
            <person name="Talla E."/>
            <person name="Samson G."/>
            <person name="Jubin C."/>
            <person name="Poulain J."/>
            <person name="Vacherie B."/>
            <person name="Barbe V."/>
            <person name="Pelletier E."/>
            <person name="Sherman D.J."/>
            <person name="Westhof E."/>
            <person name="Weissenbach J."/>
            <person name="Baret P.V."/>
            <person name="Wincker P."/>
            <person name="Gaillardin C."/>
            <person name="Dujon B."/>
            <person name="Souciet J.L."/>
        </authorList>
    </citation>
    <scope>NUCLEOTIDE SEQUENCE [LARGE SCALE GENOMIC DNA]</scope>
    <source>
        <strain evidence="3">CBS 270.75 / DBVPG 7215 / KCTC 17166 / NRRL Y-17582</strain>
    </source>
</reference>
<dbReference type="OrthoDB" id="10559439at2759"/>
<dbReference type="InParanoid" id="G8JP76"/>
<accession>G8JP76</accession>